<reference evidence="2" key="1">
    <citation type="submission" date="2023-01" db="EMBL/GenBank/DDBJ databases">
        <title>Genome assembly of the deep-sea coral Lophelia pertusa.</title>
        <authorList>
            <person name="Herrera S."/>
            <person name="Cordes E."/>
        </authorList>
    </citation>
    <scope>NUCLEOTIDE SEQUENCE</scope>
    <source>
        <strain evidence="2">USNM1676648</strain>
        <tissue evidence="2">Polyp</tissue>
    </source>
</reference>
<keyword evidence="3" id="KW-1185">Reference proteome</keyword>
<dbReference type="InterPro" id="IPR000742">
    <property type="entry name" value="EGF"/>
</dbReference>
<protein>
    <recommendedName>
        <fullName evidence="1">EGF-like domain-containing protein</fullName>
    </recommendedName>
</protein>
<evidence type="ECO:0000313" key="2">
    <source>
        <dbReference type="EMBL" id="KAJ7393555.1"/>
    </source>
</evidence>
<evidence type="ECO:0000313" key="3">
    <source>
        <dbReference type="Proteomes" id="UP001163046"/>
    </source>
</evidence>
<feature type="domain" description="EGF-like" evidence="1">
    <location>
        <begin position="60"/>
        <end position="74"/>
    </location>
</feature>
<dbReference type="AlphaFoldDB" id="A0A9X0DB69"/>
<dbReference type="OrthoDB" id="6421645at2759"/>
<name>A0A9X0DB69_9CNID</name>
<evidence type="ECO:0000259" key="1">
    <source>
        <dbReference type="PROSITE" id="PS01186"/>
    </source>
</evidence>
<dbReference type="Proteomes" id="UP001163046">
    <property type="component" value="Unassembled WGS sequence"/>
</dbReference>
<sequence>MTRIAIPIGRNVKKENAFAKEAQREMGYTADIRSHVHGILPCGVGGTCIIDPYRYKHPLCRCDKGYTNDKNGKCTGTLFLQNTYGTRDVSGADLVERVER</sequence>
<organism evidence="2 3">
    <name type="scientific">Desmophyllum pertusum</name>
    <dbReference type="NCBI Taxonomy" id="174260"/>
    <lineage>
        <taxon>Eukaryota</taxon>
        <taxon>Metazoa</taxon>
        <taxon>Cnidaria</taxon>
        <taxon>Anthozoa</taxon>
        <taxon>Hexacorallia</taxon>
        <taxon>Scleractinia</taxon>
        <taxon>Caryophylliina</taxon>
        <taxon>Caryophylliidae</taxon>
        <taxon>Desmophyllum</taxon>
    </lineage>
</organism>
<comment type="caution">
    <text evidence="2">The sequence shown here is derived from an EMBL/GenBank/DDBJ whole genome shotgun (WGS) entry which is preliminary data.</text>
</comment>
<dbReference type="PROSITE" id="PS01186">
    <property type="entry name" value="EGF_2"/>
    <property type="match status" value="1"/>
</dbReference>
<gene>
    <name evidence="2" type="ORF">OS493_006540</name>
</gene>
<proteinExistence type="predicted"/>
<accession>A0A9X0DB69</accession>
<dbReference type="EMBL" id="MU825398">
    <property type="protein sequence ID" value="KAJ7393555.1"/>
    <property type="molecule type" value="Genomic_DNA"/>
</dbReference>